<dbReference type="AlphaFoldDB" id="D3PJV3"/>
<dbReference type="Pfam" id="PF02077">
    <property type="entry name" value="SURF4"/>
    <property type="match status" value="1"/>
</dbReference>
<name>D3PJV3_LEPSM</name>
<dbReference type="NCBIfam" id="TIGR01167">
    <property type="entry name" value="LPXTG_anchor"/>
    <property type="match status" value="1"/>
</dbReference>
<reference evidence="7" key="1">
    <citation type="submission" date="2010-03" db="EMBL/GenBank/DDBJ databases">
        <title>Atlantic Lepeophtheirus salmonis ESTs and full-length cDNAs.</title>
        <authorList>
            <person name="Yasuike M."/>
            <person name="von Schalburg K."/>
            <person name="Cooper G."/>
            <person name="Leong J."/>
            <person name="Nilsen F."/>
            <person name="Jones S.R.M."/>
            <person name="Koop B.F."/>
        </authorList>
    </citation>
    <scope>NUCLEOTIDE SEQUENCE</scope>
    <source>
        <strain evidence="7">Atlantic form</strain>
        <tissue evidence="7">Mixed tissue</tissue>
    </source>
</reference>
<dbReference type="GO" id="GO:0016020">
    <property type="term" value="C:membrane"/>
    <property type="evidence" value="ECO:0007669"/>
    <property type="project" value="UniProtKB-SubCell"/>
</dbReference>
<feature type="transmembrane region" description="Helical" evidence="6">
    <location>
        <begin position="163"/>
        <end position="180"/>
    </location>
</feature>
<evidence type="ECO:0000256" key="4">
    <source>
        <dbReference type="ARBA" id="ARBA00022989"/>
    </source>
</evidence>
<evidence type="ECO:0000256" key="2">
    <source>
        <dbReference type="ARBA" id="ARBA00006945"/>
    </source>
</evidence>
<evidence type="ECO:0000313" key="7">
    <source>
        <dbReference type="EMBL" id="ADD38839.1"/>
    </source>
</evidence>
<keyword evidence="3 6" id="KW-0812">Transmembrane</keyword>
<sequence length="276" mass="31432">MNRVFENFNLEIPFVRKLEDIASDVVIRSRVFLPTIARICLVSTFFEDGVRLVTQFTEQCSYISNIWNQYYFLATIFIIINIAIQLSGSFLVVFRYKVELGVYLLMASILIQTIGYHIWSRIFILRNLALCGSLALLLAESKTEQNNAIAGLPSTGEKKSNQFILLGGRILVILMFFTVIHLDSGVFYIIQALLNLLLIGAVAVGYKTKLSCLILIVWLSIINFVYNGFWSSYSDSVMWDFLKYDFFQTWTIVGGLILIVSYGPGGVSIDNYKKNW</sequence>
<dbReference type="OrthoDB" id="7859621at2759"/>
<feature type="transmembrane region" description="Helical" evidence="6">
    <location>
        <begin position="100"/>
        <end position="119"/>
    </location>
</feature>
<evidence type="ECO:0000256" key="5">
    <source>
        <dbReference type="ARBA" id="ARBA00023136"/>
    </source>
</evidence>
<evidence type="ECO:0000256" key="1">
    <source>
        <dbReference type="ARBA" id="ARBA00004141"/>
    </source>
</evidence>
<dbReference type="InterPro" id="IPR002995">
    <property type="entry name" value="Surf4"/>
</dbReference>
<protein>
    <submittedName>
        <fullName evidence="7">Surfeit locus protein 4 homolog</fullName>
    </submittedName>
</protein>
<evidence type="ECO:0000256" key="6">
    <source>
        <dbReference type="SAM" id="Phobius"/>
    </source>
</evidence>
<keyword evidence="4 6" id="KW-1133">Transmembrane helix</keyword>
<feature type="transmembrane region" description="Helical" evidence="6">
    <location>
        <begin position="213"/>
        <end position="230"/>
    </location>
</feature>
<feature type="transmembrane region" description="Helical" evidence="6">
    <location>
        <begin position="70"/>
        <end position="94"/>
    </location>
</feature>
<comment type="similarity">
    <text evidence="2">Belongs to the SURF4 family.</text>
</comment>
<keyword evidence="5 6" id="KW-0472">Membrane</keyword>
<comment type="subcellular location">
    <subcellularLocation>
        <location evidence="1">Membrane</location>
        <topology evidence="1">Multi-pass membrane protein</topology>
    </subcellularLocation>
</comment>
<feature type="transmembrane region" description="Helical" evidence="6">
    <location>
        <begin position="250"/>
        <end position="269"/>
    </location>
</feature>
<dbReference type="EMBL" id="BT121909">
    <property type="protein sequence ID" value="ADD38839.1"/>
    <property type="molecule type" value="mRNA"/>
</dbReference>
<organism evidence="7">
    <name type="scientific">Lepeophtheirus salmonis</name>
    <name type="common">Salmon louse</name>
    <name type="synonym">Caligus salmonis</name>
    <dbReference type="NCBI Taxonomy" id="72036"/>
    <lineage>
        <taxon>Eukaryota</taxon>
        <taxon>Metazoa</taxon>
        <taxon>Ecdysozoa</taxon>
        <taxon>Arthropoda</taxon>
        <taxon>Crustacea</taxon>
        <taxon>Multicrustacea</taxon>
        <taxon>Hexanauplia</taxon>
        <taxon>Copepoda</taxon>
        <taxon>Siphonostomatoida</taxon>
        <taxon>Caligidae</taxon>
        <taxon>Lepeophtheirus</taxon>
    </lineage>
</organism>
<proteinExistence type="evidence at transcript level"/>
<gene>
    <name evidence="7" type="primary">SURF4</name>
</gene>
<evidence type="ECO:0000256" key="3">
    <source>
        <dbReference type="ARBA" id="ARBA00022692"/>
    </source>
</evidence>
<feature type="transmembrane region" description="Helical" evidence="6">
    <location>
        <begin position="186"/>
        <end position="206"/>
    </location>
</feature>
<accession>D3PJV3</accession>